<reference evidence="1" key="1">
    <citation type="submission" date="2022-11" db="EMBL/GenBank/DDBJ databases">
        <title>beta-Carotene-producing bacterium, Jeongeuplla avenae sp. nov., alleviates the salt stress of Arabidopsis seedlings.</title>
        <authorList>
            <person name="Jiang L."/>
            <person name="Lee J."/>
        </authorList>
    </citation>
    <scope>NUCLEOTIDE SEQUENCE</scope>
    <source>
        <strain evidence="1">DY_R2A_6</strain>
    </source>
</reference>
<evidence type="ECO:0000313" key="1">
    <source>
        <dbReference type="EMBL" id="WAJ27096.1"/>
    </source>
</evidence>
<dbReference type="Proteomes" id="UP001163223">
    <property type="component" value="Chromosome"/>
</dbReference>
<sequence>MLEQDRQSSNADLIAATAVTPDLVVPPRNIRHVEPNGAKLLNPYEA</sequence>
<keyword evidence="2" id="KW-1185">Reference proteome</keyword>
<accession>A0ACD4NK26</accession>
<organism evidence="1 2">
    <name type="scientific">Antarcticirhabdus aurantiaca</name>
    <dbReference type="NCBI Taxonomy" id="2606717"/>
    <lineage>
        <taxon>Bacteria</taxon>
        <taxon>Pseudomonadati</taxon>
        <taxon>Pseudomonadota</taxon>
        <taxon>Alphaproteobacteria</taxon>
        <taxon>Hyphomicrobiales</taxon>
        <taxon>Aurantimonadaceae</taxon>
        <taxon>Antarcticirhabdus</taxon>
    </lineage>
</organism>
<name>A0ACD4NK26_9HYPH</name>
<protein>
    <submittedName>
        <fullName evidence="1">Uncharacterized protein</fullName>
    </submittedName>
</protein>
<gene>
    <name evidence="1" type="ORF">OXU80_19885</name>
</gene>
<evidence type="ECO:0000313" key="2">
    <source>
        <dbReference type="Proteomes" id="UP001163223"/>
    </source>
</evidence>
<proteinExistence type="predicted"/>
<dbReference type="EMBL" id="CP113520">
    <property type="protein sequence ID" value="WAJ27096.1"/>
    <property type="molecule type" value="Genomic_DNA"/>
</dbReference>